<dbReference type="EMBL" id="RBOJ01000091">
    <property type="protein sequence ID" value="RMM46601.1"/>
    <property type="molecule type" value="Genomic_DNA"/>
</dbReference>
<dbReference type="GeneID" id="76215656"/>
<evidence type="ECO:0000313" key="2">
    <source>
        <dbReference type="Proteomes" id="UP000270661"/>
    </source>
</evidence>
<dbReference type="Proteomes" id="UP000270661">
    <property type="component" value="Unassembled WGS sequence"/>
</dbReference>
<accession>A0A3M3EAP6</accession>
<comment type="caution">
    <text evidence="1">The sequence shown here is derived from an EMBL/GenBank/DDBJ whole genome shotgun (WGS) entry which is preliminary data.</text>
</comment>
<proteinExistence type="predicted"/>
<dbReference type="RefSeq" id="WP_047699320.1">
    <property type="nucleotide sequence ID" value="NZ_JABFMO010000019.1"/>
</dbReference>
<organism evidence="1 2">
    <name type="scientific">Pseudomonas corrugata</name>
    <dbReference type="NCBI Taxonomy" id="47879"/>
    <lineage>
        <taxon>Bacteria</taxon>
        <taxon>Pseudomonadati</taxon>
        <taxon>Pseudomonadota</taxon>
        <taxon>Gammaproteobacteria</taxon>
        <taxon>Pseudomonadales</taxon>
        <taxon>Pseudomonadaceae</taxon>
        <taxon>Pseudomonas</taxon>
    </lineage>
</organism>
<dbReference type="AlphaFoldDB" id="A0A3M3EAP6"/>
<dbReference type="OrthoDB" id="9152354at2"/>
<evidence type="ECO:0000313" key="1">
    <source>
        <dbReference type="EMBL" id="RMM46601.1"/>
    </source>
</evidence>
<reference evidence="1 2" key="1">
    <citation type="submission" date="2018-08" db="EMBL/GenBank/DDBJ databases">
        <title>Recombination of ecologically and evolutionarily significant loci maintains genetic cohesion in the Pseudomonas syringae species complex.</title>
        <authorList>
            <person name="Dillon M."/>
            <person name="Thakur S."/>
            <person name="Almeida R.N.D."/>
            <person name="Weir B.S."/>
            <person name="Guttman D.S."/>
        </authorList>
    </citation>
    <scope>NUCLEOTIDE SEQUENCE [LARGE SCALE GENOMIC DNA]</scope>
    <source>
        <strain evidence="1 2">NCPPB2445</strain>
    </source>
</reference>
<protein>
    <recommendedName>
        <fullName evidence="3">HEAT repeat domain-containing protein</fullName>
    </recommendedName>
</protein>
<name>A0A3M3EAP6_9PSED</name>
<sequence>MDRKTNELLNSIPEHADYAADAGDLDPEDIPQERMDAVMDLLHHADNDVVRFLAAKLLTSWGVHDGLMALEKNMERPEAVEGIYTHRLHGYDDTYRQILMAVIMYFANMADRGEKEVARAQVYSLLSKIIALAGSKPFDIADFLAFVKREKYVEYIRLLEQHLVSIIDHPEVHRWKIYDAIELLMNFEPEFVVSLLKEKNKTIDDFRPAVTPVNGRQS</sequence>
<evidence type="ECO:0008006" key="3">
    <source>
        <dbReference type="Google" id="ProtNLM"/>
    </source>
</evidence>
<keyword evidence="2" id="KW-1185">Reference proteome</keyword>
<gene>
    <name evidence="1" type="ORF">ALQ77_04638</name>
</gene>